<dbReference type="AlphaFoldDB" id="A0A9I9DL13"/>
<name>A0A9I9DL13_CUCME</name>
<sequence>MVRRSKSCLGSRLKNIKSNKYDPILINDNTKEDVRNEELIQYKPLQTIYPEDDEEELRRPTGTQIVVYQD</sequence>
<organism evidence="1">
    <name type="scientific">Cucumis melo</name>
    <name type="common">Muskmelon</name>
    <dbReference type="NCBI Taxonomy" id="3656"/>
    <lineage>
        <taxon>Eukaryota</taxon>
        <taxon>Viridiplantae</taxon>
        <taxon>Streptophyta</taxon>
        <taxon>Embryophyta</taxon>
        <taxon>Tracheophyta</taxon>
        <taxon>Spermatophyta</taxon>
        <taxon>Magnoliopsida</taxon>
        <taxon>eudicotyledons</taxon>
        <taxon>Gunneridae</taxon>
        <taxon>Pentapetalae</taxon>
        <taxon>rosids</taxon>
        <taxon>fabids</taxon>
        <taxon>Cucurbitales</taxon>
        <taxon>Cucurbitaceae</taxon>
        <taxon>Benincaseae</taxon>
        <taxon>Cucumis</taxon>
    </lineage>
</organism>
<dbReference type="Gramene" id="MELO3C020471.2.1">
    <property type="protein sequence ID" value="MELO3C020471.2.1"/>
    <property type="gene ID" value="MELO3C020471.2"/>
</dbReference>
<reference evidence="1" key="1">
    <citation type="submission" date="2023-03" db="UniProtKB">
        <authorList>
            <consortium name="EnsemblPlants"/>
        </authorList>
    </citation>
    <scope>IDENTIFICATION</scope>
</reference>
<protein>
    <submittedName>
        <fullName evidence="1">Uncharacterized protein</fullName>
    </submittedName>
</protein>
<accession>A0A9I9DL13</accession>
<proteinExistence type="predicted"/>
<evidence type="ECO:0000313" key="1">
    <source>
        <dbReference type="EnsemblPlants" id="MELO3C020471.2.1"/>
    </source>
</evidence>
<dbReference type="EnsemblPlants" id="MELO3C020471.2.1">
    <property type="protein sequence ID" value="MELO3C020471.2.1"/>
    <property type="gene ID" value="MELO3C020471.2"/>
</dbReference>